<comment type="caution">
    <text evidence="3">The sequence shown here is derived from an EMBL/GenBank/DDBJ whole genome shotgun (WGS) entry which is preliminary data.</text>
</comment>
<feature type="domain" description="Activator of Hsp90 ATPase homologue 1/2-like C-terminal" evidence="2">
    <location>
        <begin position="19"/>
        <end position="144"/>
    </location>
</feature>
<name>A0ABV6KAR7_9BACI</name>
<dbReference type="Pfam" id="PF08327">
    <property type="entry name" value="AHSA1"/>
    <property type="match status" value="1"/>
</dbReference>
<gene>
    <name evidence="3" type="ORF">ACFFHM_07420</name>
</gene>
<dbReference type="CDD" id="cd07814">
    <property type="entry name" value="SRPBCC_CalC_Aha1-like"/>
    <property type="match status" value="1"/>
</dbReference>
<protein>
    <submittedName>
        <fullName evidence="3">SRPBCC domain-containing protein</fullName>
    </submittedName>
</protein>
<keyword evidence="4" id="KW-1185">Reference proteome</keyword>
<sequence>MGDNKTETPDIQKNEVFYAKIEKVWNAVATAEGIDSWFMPNDFKQELGYEFTIQSPFGPTPCKVLELDPPNRLVFSWGEDGWKVSFELKDMGDKTEFTLIHSGWGAPNEIVPGPGPDQTNKDIRNIMNNGWDSIVAEKLREVVEA</sequence>
<evidence type="ECO:0000313" key="3">
    <source>
        <dbReference type="EMBL" id="MFC0470354.1"/>
    </source>
</evidence>
<dbReference type="Proteomes" id="UP001589838">
    <property type="component" value="Unassembled WGS sequence"/>
</dbReference>
<evidence type="ECO:0000313" key="4">
    <source>
        <dbReference type="Proteomes" id="UP001589838"/>
    </source>
</evidence>
<dbReference type="Gene3D" id="3.30.530.20">
    <property type="match status" value="1"/>
</dbReference>
<organism evidence="3 4">
    <name type="scientific">Halalkalibacter kiskunsagensis</name>
    <dbReference type="NCBI Taxonomy" id="1548599"/>
    <lineage>
        <taxon>Bacteria</taxon>
        <taxon>Bacillati</taxon>
        <taxon>Bacillota</taxon>
        <taxon>Bacilli</taxon>
        <taxon>Bacillales</taxon>
        <taxon>Bacillaceae</taxon>
        <taxon>Halalkalibacter</taxon>
    </lineage>
</organism>
<dbReference type="SUPFAM" id="SSF55961">
    <property type="entry name" value="Bet v1-like"/>
    <property type="match status" value="1"/>
</dbReference>
<dbReference type="InterPro" id="IPR013538">
    <property type="entry name" value="ASHA1/2-like_C"/>
</dbReference>
<evidence type="ECO:0000259" key="2">
    <source>
        <dbReference type="Pfam" id="PF08327"/>
    </source>
</evidence>
<comment type="similarity">
    <text evidence="1">Belongs to the AHA1 family.</text>
</comment>
<dbReference type="InterPro" id="IPR023393">
    <property type="entry name" value="START-like_dom_sf"/>
</dbReference>
<dbReference type="RefSeq" id="WP_335960317.1">
    <property type="nucleotide sequence ID" value="NZ_JAXBLX010000009.1"/>
</dbReference>
<evidence type="ECO:0000256" key="1">
    <source>
        <dbReference type="ARBA" id="ARBA00006817"/>
    </source>
</evidence>
<accession>A0ABV6KAR7</accession>
<proteinExistence type="inferred from homology"/>
<dbReference type="EMBL" id="JBHLUX010000020">
    <property type="protein sequence ID" value="MFC0470354.1"/>
    <property type="molecule type" value="Genomic_DNA"/>
</dbReference>
<reference evidence="3 4" key="1">
    <citation type="submission" date="2024-09" db="EMBL/GenBank/DDBJ databases">
        <authorList>
            <person name="Sun Q."/>
            <person name="Mori K."/>
        </authorList>
    </citation>
    <scope>NUCLEOTIDE SEQUENCE [LARGE SCALE GENOMIC DNA]</scope>
    <source>
        <strain evidence="3 4">NCAIM B.02610</strain>
    </source>
</reference>